<accession>A0ACC0A8W2</accession>
<reference evidence="2" key="1">
    <citation type="journal article" date="2023" name="Nat. Plants">
        <title>Single-cell RNA sequencing provides a high-resolution roadmap for understanding the multicellular compartmentation of specialized metabolism.</title>
        <authorList>
            <person name="Sun S."/>
            <person name="Shen X."/>
            <person name="Li Y."/>
            <person name="Li Y."/>
            <person name="Wang S."/>
            <person name="Li R."/>
            <person name="Zhang H."/>
            <person name="Shen G."/>
            <person name="Guo B."/>
            <person name="Wei J."/>
            <person name="Xu J."/>
            <person name="St-Pierre B."/>
            <person name="Chen S."/>
            <person name="Sun C."/>
        </authorList>
    </citation>
    <scope>NUCLEOTIDE SEQUENCE [LARGE SCALE GENOMIC DNA]</scope>
</reference>
<dbReference type="Proteomes" id="UP001060085">
    <property type="component" value="Linkage Group LG07"/>
</dbReference>
<evidence type="ECO:0000313" key="1">
    <source>
        <dbReference type="EMBL" id="KAI5655868.1"/>
    </source>
</evidence>
<gene>
    <name evidence="1" type="ORF">M9H77_33055</name>
</gene>
<proteinExistence type="predicted"/>
<name>A0ACC0A8W2_CATRO</name>
<comment type="caution">
    <text evidence="1">The sequence shown here is derived from an EMBL/GenBank/DDBJ whole genome shotgun (WGS) entry which is preliminary data.</text>
</comment>
<evidence type="ECO:0000313" key="2">
    <source>
        <dbReference type="Proteomes" id="UP001060085"/>
    </source>
</evidence>
<dbReference type="EMBL" id="CM044707">
    <property type="protein sequence ID" value="KAI5655868.1"/>
    <property type="molecule type" value="Genomic_DNA"/>
</dbReference>
<keyword evidence="2" id="KW-1185">Reference proteome</keyword>
<organism evidence="1 2">
    <name type="scientific">Catharanthus roseus</name>
    <name type="common">Madagascar periwinkle</name>
    <name type="synonym">Vinca rosea</name>
    <dbReference type="NCBI Taxonomy" id="4058"/>
    <lineage>
        <taxon>Eukaryota</taxon>
        <taxon>Viridiplantae</taxon>
        <taxon>Streptophyta</taxon>
        <taxon>Embryophyta</taxon>
        <taxon>Tracheophyta</taxon>
        <taxon>Spermatophyta</taxon>
        <taxon>Magnoliopsida</taxon>
        <taxon>eudicotyledons</taxon>
        <taxon>Gunneridae</taxon>
        <taxon>Pentapetalae</taxon>
        <taxon>asterids</taxon>
        <taxon>lamiids</taxon>
        <taxon>Gentianales</taxon>
        <taxon>Apocynaceae</taxon>
        <taxon>Rauvolfioideae</taxon>
        <taxon>Vinceae</taxon>
        <taxon>Catharanthinae</taxon>
        <taxon>Catharanthus</taxon>
    </lineage>
</organism>
<sequence>MATSSSGRNYGGSSSSREGSAKTMAADQITQAVQSSSNLLQLMLQSSPSQAQLVNLPKNLLAKASTIKNTELALQQMPRLISALDAHMENGLQSVPHLKTVIQLMSNIESCQLKSLSKVQLTQEETESIKQPPESG</sequence>
<protein>
    <submittedName>
        <fullName evidence="1">Uncharacterized protein</fullName>
    </submittedName>
</protein>